<keyword evidence="1" id="KW-0732">Signal</keyword>
<protein>
    <submittedName>
        <fullName evidence="4">Murein DD-endopeptidase MepM and murein hydrolase activator NlpD</fullName>
    </submittedName>
</protein>
<dbReference type="AlphaFoldDB" id="A0A0S7C2N3"/>
<keyword evidence="2" id="KW-0472">Membrane</keyword>
<keyword evidence="2" id="KW-0812">Transmembrane</keyword>
<dbReference type="GO" id="GO:0004222">
    <property type="term" value="F:metalloendopeptidase activity"/>
    <property type="evidence" value="ECO:0007669"/>
    <property type="project" value="TreeGrafter"/>
</dbReference>
<keyword evidence="4" id="KW-0378">Hydrolase</keyword>
<evidence type="ECO:0000256" key="1">
    <source>
        <dbReference type="ARBA" id="ARBA00022729"/>
    </source>
</evidence>
<accession>A0A0S7C2N3</accession>
<evidence type="ECO:0000313" key="4">
    <source>
        <dbReference type="EMBL" id="GAP43456.1"/>
    </source>
</evidence>
<dbReference type="PANTHER" id="PTHR21666">
    <property type="entry name" value="PEPTIDASE-RELATED"/>
    <property type="match status" value="1"/>
</dbReference>
<dbReference type="Pfam" id="PF01551">
    <property type="entry name" value="Peptidase_M23"/>
    <property type="match status" value="1"/>
</dbReference>
<dbReference type="Gene3D" id="2.70.70.10">
    <property type="entry name" value="Glucose Permease (Domain IIA)"/>
    <property type="match status" value="1"/>
</dbReference>
<dbReference type="CDD" id="cd12797">
    <property type="entry name" value="M23_peptidase"/>
    <property type="match status" value="1"/>
</dbReference>
<proteinExistence type="predicted"/>
<feature type="domain" description="M23ase beta-sheet core" evidence="3">
    <location>
        <begin position="202"/>
        <end position="297"/>
    </location>
</feature>
<evidence type="ECO:0000256" key="2">
    <source>
        <dbReference type="SAM" id="Phobius"/>
    </source>
</evidence>
<evidence type="ECO:0000313" key="5">
    <source>
        <dbReference type="Proteomes" id="UP000053091"/>
    </source>
</evidence>
<sequence length="303" mass="34571">MASFRRTSDSNDERKVRWYHKLRDKYRLVILNEDTFEEKLSFKLSRLNVFVVTGTLAIILIFLTTYLIAFTPLREYIPGYSNANLQKDLYELQVRTDSIGEALKNRDLHILNLKRLLSGEVVPLPDQSPVQTDSIIRSGYSRISNLRSKEDSLLRKEYEQENLYNLNIDSRSSPRQNTPVSKLNFYAPVKGIVTNRFDASKRHYGIDIATGQNEAVKAAYDGVVFFSEWTAETGNVIAIQHTGAVITVYKHNSVLLRKQGAYVRAGESIAIIGNTGEYSTGPHLHFELWINSSPVDPEKYLTF</sequence>
<reference evidence="4" key="1">
    <citation type="journal article" date="2015" name="Genome Announc.">
        <title>Draft Genome Sequence of Bacteroidales Strain TBC1, a Novel Isolate from a Methanogenic Wastewater Treatment System.</title>
        <authorList>
            <person name="Tourlousse D.M."/>
            <person name="Matsuura N."/>
            <person name="Sun L."/>
            <person name="Toyonaga M."/>
            <person name="Kuroda K."/>
            <person name="Ohashi A."/>
            <person name="Cruz R."/>
            <person name="Yamaguchi T."/>
            <person name="Sekiguchi Y."/>
        </authorList>
    </citation>
    <scope>NUCLEOTIDE SEQUENCE [LARGE SCALE GENOMIC DNA]</scope>
    <source>
        <strain evidence="4">TBC1</strain>
    </source>
</reference>
<dbReference type="InterPro" id="IPR011055">
    <property type="entry name" value="Dup_hybrid_motif"/>
</dbReference>
<dbReference type="STRING" id="1678841.TBC1_111609"/>
<dbReference type="PANTHER" id="PTHR21666:SF289">
    <property type="entry name" value="L-ALA--D-GLU ENDOPEPTIDASE"/>
    <property type="match status" value="1"/>
</dbReference>
<dbReference type="SUPFAM" id="SSF51261">
    <property type="entry name" value="Duplicated hybrid motif"/>
    <property type="match status" value="1"/>
</dbReference>
<dbReference type="PATRIC" id="fig|1678841.3.peg.1796"/>
<evidence type="ECO:0000259" key="3">
    <source>
        <dbReference type="Pfam" id="PF01551"/>
    </source>
</evidence>
<dbReference type="InterPro" id="IPR016047">
    <property type="entry name" value="M23ase_b-sheet_dom"/>
</dbReference>
<dbReference type="OrthoDB" id="9814377at2"/>
<gene>
    <name evidence="4" type="ORF">TBC1_111609</name>
</gene>
<dbReference type="RefSeq" id="WP_062040558.1">
    <property type="nucleotide sequence ID" value="NZ_DF968182.1"/>
</dbReference>
<name>A0A0S7C2N3_9BACT</name>
<dbReference type="InterPro" id="IPR050570">
    <property type="entry name" value="Cell_wall_metabolism_enzyme"/>
</dbReference>
<keyword evidence="2" id="KW-1133">Transmembrane helix</keyword>
<organism evidence="4">
    <name type="scientific">Lentimicrobium saccharophilum</name>
    <dbReference type="NCBI Taxonomy" id="1678841"/>
    <lineage>
        <taxon>Bacteria</taxon>
        <taxon>Pseudomonadati</taxon>
        <taxon>Bacteroidota</taxon>
        <taxon>Bacteroidia</taxon>
        <taxon>Bacteroidales</taxon>
        <taxon>Lentimicrobiaceae</taxon>
        <taxon>Lentimicrobium</taxon>
    </lineage>
</organism>
<dbReference type="Proteomes" id="UP000053091">
    <property type="component" value="Unassembled WGS sequence"/>
</dbReference>
<keyword evidence="5" id="KW-1185">Reference proteome</keyword>
<feature type="transmembrane region" description="Helical" evidence="2">
    <location>
        <begin position="47"/>
        <end position="69"/>
    </location>
</feature>
<dbReference type="EMBL" id="DF968182">
    <property type="protein sequence ID" value="GAP43456.1"/>
    <property type="molecule type" value="Genomic_DNA"/>
</dbReference>